<dbReference type="Pfam" id="PF08240">
    <property type="entry name" value="ADH_N"/>
    <property type="match status" value="1"/>
</dbReference>
<dbReference type="PANTHER" id="PTHR43677">
    <property type="entry name" value="SHORT-CHAIN DEHYDROGENASE/REDUCTASE"/>
    <property type="match status" value="1"/>
</dbReference>
<gene>
    <name evidence="2" type="ORF">BECKDK2373C_GA0170839_10168</name>
</gene>
<dbReference type="InterPro" id="IPR013149">
    <property type="entry name" value="ADH-like_C"/>
</dbReference>
<feature type="domain" description="Enoyl reductase (ER)" evidence="1">
    <location>
        <begin position="20"/>
        <end position="328"/>
    </location>
</feature>
<protein>
    <submittedName>
        <fullName evidence="2">NADPH2:quinone reductase</fullName>
    </submittedName>
</protein>
<dbReference type="InterPro" id="IPR051397">
    <property type="entry name" value="Zn-ADH-like_protein"/>
</dbReference>
<accession>A0A450S4Q9</accession>
<dbReference type="GO" id="GO:0043957">
    <property type="term" value="F:acryloyl-CoA reductase (NADPH) activity"/>
    <property type="evidence" value="ECO:0007669"/>
    <property type="project" value="TreeGrafter"/>
</dbReference>
<dbReference type="InterPro" id="IPR036291">
    <property type="entry name" value="NAD(P)-bd_dom_sf"/>
</dbReference>
<dbReference type="Pfam" id="PF00107">
    <property type="entry name" value="ADH_zinc_N"/>
    <property type="match status" value="1"/>
</dbReference>
<evidence type="ECO:0000313" key="2">
    <source>
        <dbReference type="EMBL" id="VFJ46840.1"/>
    </source>
</evidence>
<dbReference type="InterPro" id="IPR011032">
    <property type="entry name" value="GroES-like_sf"/>
</dbReference>
<dbReference type="PANTHER" id="PTHR43677:SF1">
    <property type="entry name" value="ACRYLYL-COA REDUCTASE ACUI-RELATED"/>
    <property type="match status" value="1"/>
</dbReference>
<dbReference type="AlphaFoldDB" id="A0A450S4Q9"/>
<evidence type="ECO:0000259" key="1">
    <source>
        <dbReference type="SMART" id="SM00829"/>
    </source>
</evidence>
<dbReference type="SMART" id="SM00829">
    <property type="entry name" value="PKS_ER"/>
    <property type="match status" value="1"/>
</dbReference>
<proteinExistence type="predicted"/>
<dbReference type="InterPro" id="IPR014188">
    <property type="entry name" value="Acrylyl-CoA_reductase_AcuI"/>
</dbReference>
<dbReference type="InterPro" id="IPR013154">
    <property type="entry name" value="ADH-like_N"/>
</dbReference>
<dbReference type="Gene3D" id="3.40.50.720">
    <property type="entry name" value="NAD(P)-binding Rossmann-like Domain"/>
    <property type="match status" value="1"/>
</dbReference>
<sequence>MTQKDFSAFRLHKADKKVQGRLETISLDDLTPGEVVIKVAYSGINYKDALATTGAGKIARRLPLVGGIDVAGHVESSEDSRFSKGDPVLVAGCRLSEDYDGGFAEYARVKGESVVPLPEGLTLWEAMALGTAGFTAGIAIDAMQRNDQHPELGPILVTGATGGVGSIAIDVLSALGFSVTALTGKKKAEGFLRAIGADAILSRNGLEMGTLPLEKALWGGAVDNLGGRTLSWLTRTTRPWGNVAAIGLAQGIDLDTSVMPFILRGVNLLGIHSVEMRKAHRERIWQRMGSDLKPRHLRDIVTRTVSLDGLPDIFQEYLDAGIMGRTVVAVKEQP</sequence>
<dbReference type="NCBIfam" id="TIGR02823">
    <property type="entry name" value="oxido_YhdH"/>
    <property type="match status" value="1"/>
</dbReference>
<dbReference type="CDD" id="cd05280">
    <property type="entry name" value="MDR_yhdh_yhfp"/>
    <property type="match status" value="1"/>
</dbReference>
<dbReference type="InterPro" id="IPR020843">
    <property type="entry name" value="ER"/>
</dbReference>
<dbReference type="EMBL" id="CAADEY010000016">
    <property type="protein sequence ID" value="VFJ46840.1"/>
    <property type="molecule type" value="Genomic_DNA"/>
</dbReference>
<dbReference type="Gene3D" id="3.90.180.10">
    <property type="entry name" value="Medium-chain alcohol dehydrogenases, catalytic domain"/>
    <property type="match status" value="1"/>
</dbReference>
<name>A0A450S4Q9_9GAMM</name>
<reference evidence="2" key="1">
    <citation type="submission" date="2019-02" db="EMBL/GenBank/DDBJ databases">
        <authorList>
            <person name="Gruber-Vodicka R. H."/>
            <person name="Seah K. B. B."/>
        </authorList>
    </citation>
    <scope>NUCLEOTIDE SEQUENCE</scope>
    <source>
        <strain evidence="2">BECK_DK161</strain>
    </source>
</reference>
<organism evidence="2">
    <name type="scientific">Candidatus Kentrum sp. DK</name>
    <dbReference type="NCBI Taxonomy" id="2126562"/>
    <lineage>
        <taxon>Bacteria</taxon>
        <taxon>Pseudomonadati</taxon>
        <taxon>Pseudomonadota</taxon>
        <taxon>Gammaproteobacteria</taxon>
        <taxon>Candidatus Kentrum</taxon>
    </lineage>
</organism>
<dbReference type="SUPFAM" id="SSF51735">
    <property type="entry name" value="NAD(P)-binding Rossmann-fold domains"/>
    <property type="match status" value="1"/>
</dbReference>
<dbReference type="SUPFAM" id="SSF50129">
    <property type="entry name" value="GroES-like"/>
    <property type="match status" value="1"/>
</dbReference>